<keyword evidence="1" id="KW-0472">Membrane</keyword>
<organism evidence="2">
    <name type="scientific">viral metagenome</name>
    <dbReference type="NCBI Taxonomy" id="1070528"/>
    <lineage>
        <taxon>unclassified sequences</taxon>
        <taxon>metagenomes</taxon>
        <taxon>organismal metagenomes</taxon>
    </lineage>
</organism>
<name>A0A6C0DF54_9ZZZZ</name>
<feature type="transmembrane region" description="Helical" evidence="1">
    <location>
        <begin position="52"/>
        <end position="69"/>
    </location>
</feature>
<keyword evidence="1" id="KW-1133">Transmembrane helix</keyword>
<evidence type="ECO:0000256" key="1">
    <source>
        <dbReference type="SAM" id="Phobius"/>
    </source>
</evidence>
<proteinExistence type="predicted"/>
<protein>
    <submittedName>
        <fullName evidence="2">Uncharacterized protein</fullName>
    </submittedName>
</protein>
<feature type="transmembrane region" description="Helical" evidence="1">
    <location>
        <begin position="18"/>
        <end position="40"/>
    </location>
</feature>
<accession>A0A6C0DF54</accession>
<dbReference type="AlphaFoldDB" id="A0A6C0DF54"/>
<reference evidence="2" key="1">
    <citation type="journal article" date="2020" name="Nature">
        <title>Giant virus diversity and host interactions through global metagenomics.</title>
        <authorList>
            <person name="Schulz F."/>
            <person name="Roux S."/>
            <person name="Paez-Espino D."/>
            <person name="Jungbluth S."/>
            <person name="Walsh D.A."/>
            <person name="Denef V.J."/>
            <person name="McMahon K.D."/>
            <person name="Konstantinidis K.T."/>
            <person name="Eloe-Fadrosh E.A."/>
            <person name="Kyrpides N.C."/>
            <person name="Woyke T."/>
        </authorList>
    </citation>
    <scope>NUCLEOTIDE SEQUENCE</scope>
    <source>
        <strain evidence="2">GVMAG-M-3300023174-137</strain>
    </source>
</reference>
<dbReference type="EMBL" id="MN739580">
    <property type="protein sequence ID" value="QHT14205.1"/>
    <property type="molecule type" value="Genomic_DNA"/>
</dbReference>
<evidence type="ECO:0000313" key="2">
    <source>
        <dbReference type="EMBL" id="QHT14205.1"/>
    </source>
</evidence>
<keyword evidence="1" id="KW-0812">Transmembrane</keyword>
<sequence>MDYIFKDTPENMFIHKKIYMVIVFFVMLGGVNYLAMSIMGKDMVRAFLGKRITYPLYIFIGVCALLLCFRRDVYLPFLGQAVFPSGAIQLKTPSGASESVTITTRPGAKVVYWASEPDPVADAVNPPSWDKAYGDYENSGMVIADERGEAVLSIRGPPQPYKVPFHGRIDSHVHFRVEEMPGLFGPVQNKFIKSGKVEAFSNLV</sequence>